<feature type="transmembrane region" description="Helical" evidence="1">
    <location>
        <begin position="116"/>
        <end position="139"/>
    </location>
</feature>
<keyword evidence="1" id="KW-0812">Transmembrane</keyword>
<feature type="transmembrane region" description="Helical" evidence="1">
    <location>
        <begin position="50"/>
        <end position="72"/>
    </location>
</feature>
<name>A0A0B7GNY4_STRSA</name>
<keyword evidence="1" id="KW-1133">Transmembrane helix</keyword>
<accession>A0A0B7GNY4</accession>
<dbReference type="EMBL" id="CDMW01000001">
    <property type="protein sequence ID" value="CEL91386.1"/>
    <property type="molecule type" value="Genomic_DNA"/>
</dbReference>
<evidence type="ECO:0000313" key="2">
    <source>
        <dbReference type="EMBL" id="CEL91386.1"/>
    </source>
</evidence>
<evidence type="ECO:0000256" key="1">
    <source>
        <dbReference type="SAM" id="Phobius"/>
    </source>
</evidence>
<sequence length="156" mass="17911">MKTRLKELFFGGIGGIFIGLFFSMIVSYFYNPAYLPLHPRSPIGHFFLSQHVHVSLIMLYCLLIWFIMGAVFRWSGSFFQRDWSILRSIVSHYGVMILSFALLANLAGFFPREKIFSLTLTAVGEFTLIYLIISGAIYYHTYRNIQKINSGLSSKS</sequence>
<dbReference type="RefSeq" id="WP_002916728.1">
    <property type="nucleotide sequence ID" value="NZ_CDMW01000001.1"/>
</dbReference>
<evidence type="ECO:0008006" key="4">
    <source>
        <dbReference type="Google" id="ProtNLM"/>
    </source>
</evidence>
<feature type="transmembrane region" description="Helical" evidence="1">
    <location>
        <begin position="7"/>
        <end position="30"/>
    </location>
</feature>
<reference evidence="2 3" key="1">
    <citation type="submission" date="2015-01" db="EMBL/GenBank/DDBJ databases">
        <authorList>
            <person name="Pelicic Vladimir"/>
        </authorList>
    </citation>
    <scope>NUCLEOTIDE SEQUENCE [LARGE SCALE GENOMIC DNA]</scope>
    <source>
        <strain evidence="2 3">2908</strain>
    </source>
</reference>
<dbReference type="Proteomes" id="UP000183504">
    <property type="component" value="Unassembled WGS sequence"/>
</dbReference>
<keyword evidence="1" id="KW-0472">Membrane</keyword>
<organism evidence="2 3">
    <name type="scientific">Streptococcus sanguinis</name>
    <dbReference type="NCBI Taxonomy" id="1305"/>
    <lineage>
        <taxon>Bacteria</taxon>
        <taxon>Bacillati</taxon>
        <taxon>Bacillota</taxon>
        <taxon>Bacilli</taxon>
        <taxon>Lactobacillales</taxon>
        <taxon>Streptococcaceae</taxon>
        <taxon>Streptococcus</taxon>
    </lineage>
</organism>
<evidence type="ECO:0000313" key="3">
    <source>
        <dbReference type="Proteomes" id="UP000183504"/>
    </source>
</evidence>
<dbReference type="InterPro" id="IPR021560">
    <property type="entry name" value="DUF3021"/>
</dbReference>
<dbReference type="Pfam" id="PF11457">
    <property type="entry name" value="DUF3021"/>
    <property type="match status" value="1"/>
</dbReference>
<dbReference type="AlphaFoldDB" id="A0A0B7GNY4"/>
<gene>
    <name evidence="2" type="ORF">SSV_2114</name>
</gene>
<feature type="transmembrane region" description="Helical" evidence="1">
    <location>
        <begin position="93"/>
        <end position="110"/>
    </location>
</feature>
<proteinExistence type="predicted"/>
<protein>
    <recommendedName>
        <fullName evidence="4">DUF3021 domain-containing protein</fullName>
    </recommendedName>
</protein>